<dbReference type="InterPro" id="IPR029058">
    <property type="entry name" value="AB_hydrolase_fold"/>
</dbReference>
<dbReference type="SUPFAM" id="SSF53474">
    <property type="entry name" value="alpha/beta-Hydrolases"/>
    <property type="match status" value="1"/>
</dbReference>
<name>A0ABR3IYR6_9AGAR</name>
<evidence type="ECO:0000313" key="6">
    <source>
        <dbReference type="Proteomes" id="UP001556367"/>
    </source>
</evidence>
<evidence type="ECO:0000259" key="4">
    <source>
        <dbReference type="Pfam" id="PF00561"/>
    </source>
</evidence>
<comment type="caution">
    <text evidence="5">The sequence shown here is derived from an EMBL/GenBank/DDBJ whole genome shotgun (WGS) entry which is preliminary data.</text>
</comment>
<dbReference type="EMBL" id="JASNQZ010000014">
    <property type="protein sequence ID" value="KAL0948499.1"/>
    <property type="molecule type" value="Genomic_DNA"/>
</dbReference>
<proteinExistence type="inferred from homology"/>
<evidence type="ECO:0000313" key="5">
    <source>
        <dbReference type="EMBL" id="KAL0948499.1"/>
    </source>
</evidence>
<dbReference type="InterPro" id="IPR000073">
    <property type="entry name" value="AB_hydrolase_1"/>
</dbReference>
<keyword evidence="2" id="KW-0378">Hydrolase</keyword>
<accession>A0ABR3IYR6</accession>
<evidence type="ECO:0000256" key="3">
    <source>
        <dbReference type="SAM" id="MobiDB-lite"/>
    </source>
</evidence>
<dbReference type="Gene3D" id="3.40.50.1820">
    <property type="entry name" value="alpha/beta hydrolase"/>
    <property type="match status" value="1"/>
</dbReference>
<dbReference type="Proteomes" id="UP001556367">
    <property type="component" value="Unassembled WGS sequence"/>
</dbReference>
<comment type="similarity">
    <text evidence="1">Belongs to the AB hydrolase superfamily.</text>
</comment>
<feature type="region of interest" description="Disordered" evidence="3">
    <location>
        <begin position="201"/>
        <end position="241"/>
    </location>
</feature>
<protein>
    <recommendedName>
        <fullName evidence="4">AB hydrolase-1 domain-containing protein</fullName>
    </recommendedName>
</protein>
<dbReference type="PANTHER" id="PTHR46118:SF4">
    <property type="entry name" value="PROTEIN ABHD11"/>
    <property type="match status" value="1"/>
</dbReference>
<feature type="compositionally biased region" description="Low complexity" evidence="3">
    <location>
        <begin position="219"/>
        <end position="232"/>
    </location>
</feature>
<evidence type="ECO:0000256" key="2">
    <source>
        <dbReference type="ARBA" id="ARBA00022801"/>
    </source>
</evidence>
<feature type="compositionally biased region" description="Basic residues" evidence="3">
    <location>
        <begin position="206"/>
        <end position="218"/>
    </location>
</feature>
<dbReference type="PANTHER" id="PTHR46118">
    <property type="entry name" value="PROTEIN ABHD11"/>
    <property type="match status" value="1"/>
</dbReference>
<reference evidence="6" key="1">
    <citation type="submission" date="2024-06" db="EMBL/GenBank/DDBJ databases">
        <title>Multi-omics analyses provide insights into the biosynthesis of the anticancer antibiotic pleurotin in Hohenbuehelia grisea.</title>
        <authorList>
            <person name="Weaver J.A."/>
            <person name="Alberti F."/>
        </authorList>
    </citation>
    <scope>NUCLEOTIDE SEQUENCE [LARGE SCALE GENOMIC DNA]</scope>
    <source>
        <strain evidence="6">T-177</strain>
    </source>
</reference>
<dbReference type="Pfam" id="PF00561">
    <property type="entry name" value="Abhydrolase_1"/>
    <property type="match status" value="1"/>
</dbReference>
<feature type="domain" description="AB hydrolase-1" evidence="4">
    <location>
        <begin position="44"/>
        <end position="314"/>
    </location>
</feature>
<keyword evidence="6" id="KW-1185">Reference proteome</keyword>
<evidence type="ECO:0000256" key="1">
    <source>
        <dbReference type="ARBA" id="ARBA00008645"/>
    </source>
</evidence>
<organism evidence="5 6">
    <name type="scientific">Hohenbuehelia grisea</name>
    <dbReference type="NCBI Taxonomy" id="104357"/>
    <lineage>
        <taxon>Eukaryota</taxon>
        <taxon>Fungi</taxon>
        <taxon>Dikarya</taxon>
        <taxon>Basidiomycota</taxon>
        <taxon>Agaricomycotina</taxon>
        <taxon>Agaricomycetes</taxon>
        <taxon>Agaricomycetidae</taxon>
        <taxon>Agaricales</taxon>
        <taxon>Pleurotineae</taxon>
        <taxon>Pleurotaceae</taxon>
        <taxon>Hohenbuehelia</taxon>
    </lineage>
</organism>
<sequence length="332" mass="37394">MAMLAAAKRATPTRVFFSRARRAFSTVELSYDCHVSPDHSPSEPLVILHGLFGSKRNWTSLAKSFARELQRPVYALDLRNQGYSPHASPMTYSAMAADVLHFCQSHDLKKISLLGHSMGGKVAMSFALSPHLPPDVLQNLVVVDIAPGSGKMSQEFITYVETMQRIEEMGVHTRKEAESVLEEVEPDKHVRAFLLTNFEQSEPRRAHASHRHTHHKGHSPSSSSSTASSSADSQDDHKPGHFRVPLQLLADSIHEIGAFPYESGERTWDGRTLFVKGERSRYINKHNIPLAKEFFPNMELKTLDTDHWVHAERPREFKALVEAFVRGEELPE</sequence>
<gene>
    <name evidence="5" type="ORF">HGRIS_011064</name>
</gene>